<evidence type="ECO:0000256" key="2">
    <source>
        <dbReference type="ARBA" id="ARBA00007599"/>
    </source>
</evidence>
<evidence type="ECO:0000256" key="1">
    <source>
        <dbReference type="ARBA" id="ARBA00004496"/>
    </source>
</evidence>
<evidence type="ECO:0000256" key="8">
    <source>
        <dbReference type="ARBA" id="ARBA00022840"/>
    </source>
</evidence>
<keyword evidence="7" id="KW-0547">Nucleotide-binding</keyword>
<dbReference type="InterPro" id="IPR027417">
    <property type="entry name" value="P-loop_NTPase"/>
</dbReference>
<dbReference type="GO" id="GO:0005737">
    <property type="term" value="C:cytoplasm"/>
    <property type="evidence" value="ECO:0007669"/>
    <property type="project" value="UniProtKB-SubCell"/>
</dbReference>
<keyword evidence="8" id="KW-0067">ATP-binding</keyword>
<organism evidence="11">
    <name type="scientific">Spongospora subterranea</name>
    <dbReference type="NCBI Taxonomy" id="70186"/>
    <lineage>
        <taxon>Eukaryota</taxon>
        <taxon>Sar</taxon>
        <taxon>Rhizaria</taxon>
        <taxon>Endomyxa</taxon>
        <taxon>Phytomyxea</taxon>
        <taxon>Plasmodiophorida</taxon>
        <taxon>Plasmodiophoridae</taxon>
        <taxon>Spongospora</taxon>
    </lineage>
</organism>
<keyword evidence="5" id="KW-0819">tRNA processing</keyword>
<dbReference type="NCBIfam" id="TIGR00150">
    <property type="entry name" value="T6A_YjeE"/>
    <property type="match status" value="1"/>
</dbReference>
<evidence type="ECO:0000256" key="5">
    <source>
        <dbReference type="ARBA" id="ARBA00022694"/>
    </source>
</evidence>
<dbReference type="EMBL" id="HACM01011063">
    <property type="protein sequence ID" value="CRZ11505.1"/>
    <property type="molecule type" value="Transcribed_RNA"/>
</dbReference>
<keyword evidence="6" id="KW-0479">Metal-binding</keyword>
<dbReference type="AlphaFoldDB" id="A0A0H5RBB8"/>
<dbReference type="InterPro" id="IPR003442">
    <property type="entry name" value="T6A_TsaE"/>
</dbReference>
<name>A0A0H5RBB8_9EUKA</name>
<dbReference type="GO" id="GO:0046872">
    <property type="term" value="F:metal ion binding"/>
    <property type="evidence" value="ECO:0007669"/>
    <property type="project" value="UniProtKB-KW"/>
</dbReference>
<protein>
    <recommendedName>
        <fullName evidence="3">tRNA threonylcarbamoyladenosine biosynthesis protein TsaE</fullName>
    </recommendedName>
    <alternativeName>
        <fullName evidence="10">t(6)A37 threonylcarbamoyladenosine biosynthesis protein TsaE</fullName>
    </alternativeName>
</protein>
<keyword evidence="4" id="KW-0963">Cytoplasm</keyword>
<evidence type="ECO:0000313" key="11">
    <source>
        <dbReference type="EMBL" id="CRZ11505.1"/>
    </source>
</evidence>
<proteinExistence type="inferred from homology"/>
<dbReference type="PANTHER" id="PTHR33540:SF2">
    <property type="entry name" value="TRNA THREONYLCARBAMOYLADENOSINE BIOSYNTHESIS PROTEIN TSAE"/>
    <property type="match status" value="1"/>
</dbReference>
<evidence type="ECO:0000256" key="9">
    <source>
        <dbReference type="ARBA" id="ARBA00022842"/>
    </source>
</evidence>
<dbReference type="GO" id="GO:0002949">
    <property type="term" value="P:tRNA threonylcarbamoyladenosine modification"/>
    <property type="evidence" value="ECO:0007669"/>
    <property type="project" value="InterPro"/>
</dbReference>
<comment type="subcellular location">
    <subcellularLocation>
        <location evidence="1">Cytoplasm</location>
    </subcellularLocation>
</comment>
<evidence type="ECO:0000256" key="10">
    <source>
        <dbReference type="ARBA" id="ARBA00032441"/>
    </source>
</evidence>
<evidence type="ECO:0000256" key="4">
    <source>
        <dbReference type="ARBA" id="ARBA00022490"/>
    </source>
</evidence>
<dbReference type="PANTHER" id="PTHR33540">
    <property type="entry name" value="TRNA THREONYLCARBAMOYLADENOSINE BIOSYNTHESIS PROTEIN TSAE"/>
    <property type="match status" value="1"/>
</dbReference>
<dbReference type="GO" id="GO:0005524">
    <property type="term" value="F:ATP binding"/>
    <property type="evidence" value="ECO:0007669"/>
    <property type="project" value="UniProtKB-KW"/>
</dbReference>
<accession>A0A0H5RBB8</accession>
<reference evidence="11" key="1">
    <citation type="submission" date="2015-04" db="EMBL/GenBank/DDBJ databases">
        <title>The genome sequence of the plant pathogenic Rhizarian Plasmodiophora brassicae reveals insights in its biotrophic life cycle and the origin of chitin synthesis.</title>
        <authorList>
            <person name="Schwelm A."/>
            <person name="Fogelqvist J."/>
            <person name="Knaust A."/>
            <person name="Julke S."/>
            <person name="Lilja T."/>
            <person name="Dhandapani V."/>
            <person name="Bonilla-Rosso G."/>
            <person name="Karlsson M."/>
            <person name="Shevchenko A."/>
            <person name="Choi S.R."/>
            <person name="Kim H.G."/>
            <person name="Park J.Y."/>
            <person name="Lim Y.P."/>
            <person name="Ludwig-Muller J."/>
            <person name="Dixelius C."/>
        </authorList>
    </citation>
    <scope>NUCLEOTIDE SEQUENCE</scope>
    <source>
        <tissue evidence="11">Potato root galls</tissue>
    </source>
</reference>
<dbReference type="SUPFAM" id="SSF52540">
    <property type="entry name" value="P-loop containing nucleoside triphosphate hydrolases"/>
    <property type="match status" value="1"/>
</dbReference>
<evidence type="ECO:0000256" key="7">
    <source>
        <dbReference type="ARBA" id="ARBA00022741"/>
    </source>
</evidence>
<dbReference type="Pfam" id="PF02367">
    <property type="entry name" value="TsaE"/>
    <property type="match status" value="1"/>
</dbReference>
<dbReference type="Gene3D" id="3.40.50.300">
    <property type="entry name" value="P-loop containing nucleotide triphosphate hydrolases"/>
    <property type="match status" value="1"/>
</dbReference>
<evidence type="ECO:0000256" key="6">
    <source>
        <dbReference type="ARBA" id="ARBA00022723"/>
    </source>
</evidence>
<sequence length="176" mass="19984">MSIVKSVSMACNISSLLETRAIAKFLAEKCRPGDCIMLSGKIGTGKTQFARSFIQSYTSISELEVPSPTFVFDMQYTFGGNTIHHMDLYRLASRDSIGFLDLERSFRTGICLVEWPERLGDNKPAHRLDINISDSFETKNAEVRFLQLQGFGERWSEVLHEMSDRYRIPLANTSED</sequence>
<evidence type="ECO:0000256" key="3">
    <source>
        <dbReference type="ARBA" id="ARBA00019010"/>
    </source>
</evidence>
<comment type="similarity">
    <text evidence="2">Belongs to the TsaE family.</text>
</comment>
<keyword evidence="9" id="KW-0460">Magnesium</keyword>